<keyword evidence="8" id="KW-1185">Reference proteome</keyword>
<dbReference type="InterPro" id="IPR050090">
    <property type="entry name" value="Tyrosine_recombinase_XerCD"/>
</dbReference>
<sequence length="425" mass="49001">MSGKPGMRRDSKHRVLRRGESIRANGKYQFKYHINGKPHFVYSWRLEPTDPQPVGTKPDLSLREKEKLIGYDLDNQLDPLGKNITVNELVERYLSTKTGAKNNTKNNYGFVKNLLKKQAFGDLKISKIKTSDAKLFLIKLQQEDKKGYSTIKTVRGVLRPAFQMAVDDDVLNKNPFGFELAGVVVNDSVTREAVTKDQMRKFLKFVHDDAVYCKYYEVAYILFHTGMRISEFCGLTLSDIDLENRIINIDHQLQRSSRMEYIIESTKTNAGTRKLPMTDDVAQCFRAIIEDREPPKHECIIDGYGGFLFTDKNGYPEVAMHWEHRFKHMLNRYNEIYRVQMPKITPHVCRHTYCSNMAKAGMNPKTLQYLMGHSDIGVTLNTYTHLGLEDAEGELKRMEELENARKELGKAKGENPVSQKMFRAI</sequence>
<evidence type="ECO:0000256" key="1">
    <source>
        <dbReference type="ARBA" id="ARBA00008857"/>
    </source>
</evidence>
<dbReference type="Pfam" id="PF00589">
    <property type="entry name" value="Phage_integrase"/>
    <property type="match status" value="1"/>
</dbReference>
<dbReference type="GO" id="GO:0006310">
    <property type="term" value="P:DNA recombination"/>
    <property type="evidence" value="ECO:0007669"/>
    <property type="project" value="UniProtKB-KW"/>
</dbReference>
<evidence type="ECO:0000259" key="6">
    <source>
        <dbReference type="PROSITE" id="PS51900"/>
    </source>
</evidence>
<evidence type="ECO:0008006" key="9">
    <source>
        <dbReference type="Google" id="ProtNLM"/>
    </source>
</evidence>
<dbReference type="CDD" id="cd01189">
    <property type="entry name" value="INT_ICEBs1_C_like"/>
    <property type="match status" value="1"/>
</dbReference>
<feature type="domain" description="Tyr recombinase" evidence="5">
    <location>
        <begin position="189"/>
        <end position="396"/>
    </location>
</feature>
<dbReference type="GO" id="GO:0003677">
    <property type="term" value="F:DNA binding"/>
    <property type="evidence" value="ECO:0007669"/>
    <property type="project" value="UniProtKB-UniRule"/>
</dbReference>
<dbReference type="PROSITE" id="PS51898">
    <property type="entry name" value="TYR_RECOMBINASE"/>
    <property type="match status" value="1"/>
</dbReference>
<name>N1ZK20_9FIRM</name>
<keyword evidence="2 4" id="KW-0238">DNA-binding</keyword>
<dbReference type="PATRIC" id="fig|1235802.3.peg.6385"/>
<evidence type="ECO:0000313" key="8">
    <source>
        <dbReference type="Proteomes" id="UP000012589"/>
    </source>
</evidence>
<comment type="similarity">
    <text evidence="1">Belongs to the 'phage' integrase family.</text>
</comment>
<dbReference type="Gene3D" id="1.10.150.130">
    <property type="match status" value="1"/>
</dbReference>
<dbReference type="InterPro" id="IPR016177">
    <property type="entry name" value="DNA-bd_dom_sf"/>
</dbReference>
<dbReference type="InterPro" id="IPR010998">
    <property type="entry name" value="Integrase_recombinase_N"/>
</dbReference>
<dbReference type="InterPro" id="IPR002104">
    <property type="entry name" value="Integrase_catalytic"/>
</dbReference>
<organism evidence="7 8">
    <name type="scientific">Eubacterium plexicaudatum ASF492</name>
    <dbReference type="NCBI Taxonomy" id="1235802"/>
    <lineage>
        <taxon>Bacteria</taxon>
        <taxon>Bacillati</taxon>
        <taxon>Bacillota</taxon>
        <taxon>Clostridia</taxon>
        <taxon>Eubacteriales</taxon>
        <taxon>Eubacteriaceae</taxon>
        <taxon>Eubacterium</taxon>
    </lineage>
</organism>
<dbReference type="InterPro" id="IPR013762">
    <property type="entry name" value="Integrase-like_cat_sf"/>
</dbReference>
<dbReference type="SUPFAM" id="SSF54171">
    <property type="entry name" value="DNA-binding domain"/>
    <property type="match status" value="1"/>
</dbReference>
<dbReference type="GO" id="GO:0008907">
    <property type="term" value="F:integrase activity"/>
    <property type="evidence" value="ECO:0007669"/>
    <property type="project" value="InterPro"/>
</dbReference>
<dbReference type="InterPro" id="IPR011010">
    <property type="entry name" value="DNA_brk_join_enz"/>
</dbReference>
<dbReference type="OrthoDB" id="9801717at2"/>
<evidence type="ECO:0000256" key="2">
    <source>
        <dbReference type="ARBA" id="ARBA00023125"/>
    </source>
</evidence>
<evidence type="ECO:0000259" key="5">
    <source>
        <dbReference type="PROSITE" id="PS51898"/>
    </source>
</evidence>
<dbReference type="Gene3D" id="1.10.443.10">
    <property type="entry name" value="Intergrase catalytic core"/>
    <property type="match status" value="1"/>
</dbReference>
<gene>
    <name evidence="7" type="ORF">C823_06046</name>
</gene>
<keyword evidence="3" id="KW-0233">DNA recombination</keyword>
<dbReference type="AlphaFoldDB" id="N1ZK20"/>
<evidence type="ECO:0000256" key="3">
    <source>
        <dbReference type="ARBA" id="ARBA00023172"/>
    </source>
</evidence>
<feature type="domain" description="Core-binding (CB)" evidence="6">
    <location>
        <begin position="84"/>
        <end position="166"/>
    </location>
</feature>
<dbReference type="HOGENOM" id="CLU_027562_17_4_9"/>
<dbReference type="Pfam" id="PF02920">
    <property type="entry name" value="Integrase_DNA"/>
    <property type="match status" value="1"/>
</dbReference>
<dbReference type="PROSITE" id="PS51900">
    <property type="entry name" value="CB"/>
    <property type="match status" value="1"/>
</dbReference>
<dbReference type="EMBL" id="AQFT01000211">
    <property type="protein sequence ID" value="EMZ17332.1"/>
    <property type="molecule type" value="Genomic_DNA"/>
</dbReference>
<dbReference type="InterPro" id="IPR044068">
    <property type="entry name" value="CB"/>
</dbReference>
<dbReference type="eggNOG" id="COG0582">
    <property type="taxonomic scope" value="Bacteria"/>
</dbReference>
<evidence type="ECO:0000256" key="4">
    <source>
        <dbReference type="PROSITE-ProRule" id="PRU01248"/>
    </source>
</evidence>
<dbReference type="SUPFAM" id="SSF56349">
    <property type="entry name" value="DNA breaking-rejoining enzymes"/>
    <property type="match status" value="1"/>
</dbReference>
<dbReference type="PANTHER" id="PTHR30349">
    <property type="entry name" value="PHAGE INTEGRASE-RELATED"/>
    <property type="match status" value="1"/>
</dbReference>
<dbReference type="STRING" id="1235802.C823_06046"/>
<evidence type="ECO:0000313" key="7">
    <source>
        <dbReference type="EMBL" id="EMZ17332.1"/>
    </source>
</evidence>
<accession>N1ZK20</accession>
<dbReference type="PANTHER" id="PTHR30349:SF64">
    <property type="entry name" value="PROPHAGE INTEGRASE INTD-RELATED"/>
    <property type="match status" value="1"/>
</dbReference>
<proteinExistence type="inferred from homology"/>
<reference evidence="7 8" key="1">
    <citation type="journal article" date="2014" name="Genome Announc.">
        <title>Draft genome sequences of the altered schaedler flora, a defined bacterial community from gnotobiotic mice.</title>
        <authorList>
            <person name="Wannemuehler M.J."/>
            <person name="Overstreet A.M."/>
            <person name="Ward D.V."/>
            <person name="Phillips G.J."/>
        </authorList>
    </citation>
    <scope>NUCLEOTIDE SEQUENCE [LARGE SCALE GENOMIC DNA]</scope>
    <source>
        <strain evidence="7 8">ASF492</strain>
    </source>
</reference>
<protein>
    <recommendedName>
        <fullName evidence="9">Tyr recombinase domain-containing protein</fullName>
    </recommendedName>
</protein>
<dbReference type="InterPro" id="IPR004191">
    <property type="entry name" value="Integrase_Tn916-type_DNA-bd_N"/>
</dbReference>
<dbReference type="Gene3D" id="3.30.160.60">
    <property type="entry name" value="Classic Zinc Finger"/>
    <property type="match status" value="1"/>
</dbReference>
<comment type="caution">
    <text evidence="7">The sequence shown here is derived from an EMBL/GenBank/DDBJ whole genome shotgun (WGS) entry which is preliminary data.</text>
</comment>
<dbReference type="Proteomes" id="UP000012589">
    <property type="component" value="Unassembled WGS sequence"/>
</dbReference>